<dbReference type="RefSeq" id="XP_022346166.1">
    <property type="nucleotide sequence ID" value="XM_022490458.1"/>
</dbReference>
<dbReference type="OrthoDB" id="2148946at2759"/>
<dbReference type="Pfam" id="PF13676">
    <property type="entry name" value="TIR_2"/>
    <property type="match status" value="1"/>
</dbReference>
<dbReference type="RefSeq" id="XP_022346168.1">
    <property type="nucleotide sequence ID" value="XM_022490460.1"/>
</dbReference>
<dbReference type="InterPro" id="IPR000225">
    <property type="entry name" value="Armadillo"/>
</dbReference>
<dbReference type="RefSeq" id="XP_022346167.1">
    <property type="nucleotide sequence ID" value="XM_022490459.1"/>
</dbReference>
<sequence>MGTGSSTRGQSIAVRPVQSATINDKGVKQQLSSTPIIPPKQPENHTIYSVEGTQKQSIEKEENAMNSTKDEITKGDNTAPATTDLSTEDKTVEKTPRSDGDQKDQPAETGVSKSAVKSASEEQEEHDDTATKSEEKTKTVLTEEDIEVLKTQAFKSVEKNLAILSDIEGHLRENGLFNQDFKRATFNLQSANFALKKASFEVNKNFKEELGDVIVELGGVKTVCDVVVFCQKKGYYSAEDKLIQGIWIPLINCTIVLINFTDGSPKYAPLLAEHGEFLSSVSEALQQMQTKHLENNIREKDQKLLESYLSIIHNMAQSETTVTELRDHGFVELHLPFLKSSNDKVLLTCLATLADLVDESQAKHLETDGEFFKFLLKFLKSAISDKHRRCKGWSARELARTIRRISKNDVNKKGLVSQGCLPVLVSLTESAYEDEQIEAFGALWMLSFDKENQDVILQDDSVMGSLLKNRTSQCKKIKNSCNGALWNMREKLSSIAKYKELGKEFRRDEQEKAPSVGEGRGHVMISYQWANQPLIKKIRDSLQENGIKCWMDIDDMQGSTLNAMARAVERADIVLICYSKKYYDSPNCRAEAEYAFTLKKPMIPLKMERNYQAREWLGFILGSKLFFEFTDKYPFESKMSALIKEVLTRQKKSVPDKPIISHTAPVTTEKKETMGSKPKVKAQASEVVKNWKENDVLRWINHHKLPSSKFSSLTGMEIAFLQVLRQESPDFFYKTLNEMLKIKDLPTLAKFAFALEDTLV</sequence>
<organism evidence="3 6">
    <name type="scientific">Crassostrea virginica</name>
    <name type="common">Eastern oyster</name>
    <dbReference type="NCBI Taxonomy" id="6565"/>
    <lineage>
        <taxon>Eukaryota</taxon>
        <taxon>Metazoa</taxon>
        <taxon>Spiralia</taxon>
        <taxon>Lophotrochozoa</taxon>
        <taxon>Mollusca</taxon>
        <taxon>Bivalvia</taxon>
        <taxon>Autobranchia</taxon>
        <taxon>Pteriomorphia</taxon>
        <taxon>Ostreida</taxon>
        <taxon>Ostreoidea</taxon>
        <taxon>Ostreidae</taxon>
        <taxon>Crassostrea</taxon>
    </lineage>
</organism>
<feature type="compositionally biased region" description="Polar residues" evidence="1">
    <location>
        <begin position="44"/>
        <end position="56"/>
    </location>
</feature>
<dbReference type="SMART" id="SM00185">
    <property type="entry name" value="ARM"/>
    <property type="match status" value="2"/>
</dbReference>
<feature type="compositionally biased region" description="Basic and acidic residues" evidence="1">
    <location>
        <begin position="128"/>
        <end position="138"/>
    </location>
</feature>
<dbReference type="InterPro" id="IPR035897">
    <property type="entry name" value="Toll_tir_struct_dom_sf"/>
</dbReference>
<proteinExistence type="predicted"/>
<protein>
    <submittedName>
        <fullName evidence="4 5">Uncharacterized protein LOC111138472</fullName>
    </submittedName>
</protein>
<feature type="compositionally biased region" description="Basic and acidic residues" evidence="1">
    <location>
        <begin position="57"/>
        <end position="74"/>
    </location>
</feature>
<dbReference type="AlphaFoldDB" id="A0A8B8F2W6"/>
<evidence type="ECO:0000313" key="4">
    <source>
        <dbReference type="RefSeq" id="XP_022346166.1"/>
    </source>
</evidence>
<dbReference type="InterPro" id="IPR000157">
    <property type="entry name" value="TIR_dom"/>
</dbReference>
<feature type="compositionally biased region" description="Polar residues" evidence="1">
    <location>
        <begin position="75"/>
        <end position="85"/>
    </location>
</feature>
<dbReference type="InterPro" id="IPR016024">
    <property type="entry name" value="ARM-type_fold"/>
</dbReference>
<dbReference type="SUPFAM" id="SSF52200">
    <property type="entry name" value="Toll/Interleukin receptor TIR domain"/>
    <property type="match status" value="1"/>
</dbReference>
<name>A0A8B8F2W6_CRAVI</name>
<feature type="domain" description="TIR" evidence="2">
    <location>
        <begin position="523"/>
        <end position="636"/>
    </location>
</feature>
<reference evidence="4 5" key="1">
    <citation type="submission" date="2025-04" db="UniProtKB">
        <authorList>
            <consortium name="RefSeq"/>
        </authorList>
    </citation>
    <scope>IDENTIFICATION</scope>
    <source>
        <tissue evidence="4 5">Whole sample</tissue>
    </source>
</reference>
<dbReference type="InterPro" id="IPR011989">
    <property type="entry name" value="ARM-like"/>
</dbReference>
<dbReference type="PANTHER" id="PTHR46270:SF2">
    <property type="entry name" value="TIR DOMAIN-CONTAINING PROTEIN"/>
    <property type="match status" value="1"/>
</dbReference>
<evidence type="ECO:0000256" key="1">
    <source>
        <dbReference type="SAM" id="MobiDB-lite"/>
    </source>
</evidence>
<keyword evidence="3" id="KW-1185">Reference proteome</keyword>
<gene>
    <name evidence="4 5 6" type="primary">LOC111138472</name>
</gene>
<dbReference type="GeneID" id="111138472"/>
<dbReference type="KEGG" id="cvn:111138472"/>
<evidence type="ECO:0000313" key="3">
    <source>
        <dbReference type="Proteomes" id="UP000694844"/>
    </source>
</evidence>
<dbReference type="Gene3D" id="3.40.50.10140">
    <property type="entry name" value="Toll/interleukin-1 receptor homology (TIR) domain"/>
    <property type="match status" value="1"/>
</dbReference>
<accession>A0A8B8F2W6</accession>
<dbReference type="SUPFAM" id="SSF48371">
    <property type="entry name" value="ARM repeat"/>
    <property type="match status" value="1"/>
</dbReference>
<dbReference type="Proteomes" id="UP000694844">
    <property type="component" value="Chromosome 5"/>
</dbReference>
<feature type="region of interest" description="Disordered" evidence="1">
    <location>
        <begin position="1"/>
        <end position="138"/>
    </location>
</feature>
<dbReference type="Gene3D" id="1.25.10.10">
    <property type="entry name" value="Leucine-rich Repeat Variant"/>
    <property type="match status" value="1"/>
</dbReference>
<feature type="compositionally biased region" description="Polar residues" evidence="1">
    <location>
        <begin position="1"/>
        <end position="10"/>
    </location>
</feature>
<evidence type="ECO:0000259" key="2">
    <source>
        <dbReference type="Pfam" id="PF13676"/>
    </source>
</evidence>
<feature type="compositionally biased region" description="Basic and acidic residues" evidence="1">
    <location>
        <begin position="87"/>
        <end position="106"/>
    </location>
</feature>
<dbReference type="GO" id="GO:0007165">
    <property type="term" value="P:signal transduction"/>
    <property type="evidence" value="ECO:0007669"/>
    <property type="project" value="InterPro"/>
</dbReference>
<dbReference type="PANTHER" id="PTHR46270">
    <property type="entry name" value="ARMADILLO-TYPE FOLD-RELATED"/>
    <property type="match status" value="1"/>
</dbReference>
<evidence type="ECO:0000313" key="6">
    <source>
        <dbReference type="RefSeq" id="XP_022346168.1"/>
    </source>
</evidence>
<evidence type="ECO:0000313" key="5">
    <source>
        <dbReference type="RefSeq" id="XP_022346167.1"/>
    </source>
</evidence>